<keyword evidence="3" id="KW-1185">Reference proteome</keyword>
<accession>A0AAN9API4</accession>
<sequence length="105" mass="11765">MERLMILLVVVAVTLSTVLSCPLDEIAMRKEILMCTAARENVARQNIADSEQQGKSKKCLATPHMLTCIDTVMTDCEGVPYVEAKRAELDADVQRLNEMYQQMCV</sequence>
<evidence type="ECO:0000313" key="3">
    <source>
        <dbReference type="Proteomes" id="UP001374579"/>
    </source>
</evidence>
<feature type="signal peptide" evidence="1">
    <location>
        <begin position="1"/>
        <end position="20"/>
    </location>
</feature>
<organism evidence="2 3">
    <name type="scientific">Littorina saxatilis</name>
    <dbReference type="NCBI Taxonomy" id="31220"/>
    <lineage>
        <taxon>Eukaryota</taxon>
        <taxon>Metazoa</taxon>
        <taxon>Spiralia</taxon>
        <taxon>Lophotrochozoa</taxon>
        <taxon>Mollusca</taxon>
        <taxon>Gastropoda</taxon>
        <taxon>Caenogastropoda</taxon>
        <taxon>Littorinimorpha</taxon>
        <taxon>Littorinoidea</taxon>
        <taxon>Littorinidae</taxon>
        <taxon>Littorina</taxon>
    </lineage>
</organism>
<feature type="chain" id="PRO_5043053543" evidence="1">
    <location>
        <begin position="21"/>
        <end position="105"/>
    </location>
</feature>
<comment type="caution">
    <text evidence="2">The sequence shown here is derived from an EMBL/GenBank/DDBJ whole genome shotgun (WGS) entry which is preliminary data.</text>
</comment>
<dbReference type="EMBL" id="JBAMIC010000024">
    <property type="protein sequence ID" value="KAK7090687.1"/>
    <property type="molecule type" value="Genomic_DNA"/>
</dbReference>
<dbReference type="Proteomes" id="UP001374579">
    <property type="component" value="Unassembled WGS sequence"/>
</dbReference>
<name>A0AAN9API4_9CAEN</name>
<gene>
    <name evidence="2" type="ORF">V1264_010449</name>
</gene>
<evidence type="ECO:0000256" key="1">
    <source>
        <dbReference type="SAM" id="SignalP"/>
    </source>
</evidence>
<keyword evidence="1" id="KW-0732">Signal</keyword>
<proteinExistence type="predicted"/>
<dbReference type="PROSITE" id="PS51257">
    <property type="entry name" value="PROKAR_LIPOPROTEIN"/>
    <property type="match status" value="1"/>
</dbReference>
<evidence type="ECO:0000313" key="2">
    <source>
        <dbReference type="EMBL" id="KAK7090687.1"/>
    </source>
</evidence>
<protein>
    <submittedName>
        <fullName evidence="2">Uncharacterized protein</fullName>
    </submittedName>
</protein>
<reference evidence="2 3" key="1">
    <citation type="submission" date="2024-02" db="EMBL/GenBank/DDBJ databases">
        <title>Chromosome-scale genome assembly of the rough periwinkle Littorina saxatilis.</title>
        <authorList>
            <person name="De Jode A."/>
            <person name="Faria R."/>
            <person name="Formenti G."/>
            <person name="Sims Y."/>
            <person name="Smith T.P."/>
            <person name="Tracey A."/>
            <person name="Wood J.M.D."/>
            <person name="Zagrodzka Z.B."/>
            <person name="Johannesson K."/>
            <person name="Butlin R.K."/>
            <person name="Leder E.H."/>
        </authorList>
    </citation>
    <scope>NUCLEOTIDE SEQUENCE [LARGE SCALE GENOMIC DNA]</scope>
    <source>
        <strain evidence="2">Snail1</strain>
        <tissue evidence="2">Muscle</tissue>
    </source>
</reference>
<dbReference type="AlphaFoldDB" id="A0AAN9API4"/>